<feature type="compositionally biased region" description="Acidic residues" evidence="2">
    <location>
        <begin position="93"/>
        <end position="114"/>
    </location>
</feature>
<feature type="region of interest" description="Disordered" evidence="2">
    <location>
        <begin position="628"/>
        <end position="656"/>
    </location>
</feature>
<reference evidence="3 4" key="1">
    <citation type="submission" date="2020-07" db="EMBL/GenBank/DDBJ databases">
        <title>Comparative genomics of pyrophilous fungi reveals a link between fire events and developmental genes.</title>
        <authorList>
            <consortium name="DOE Joint Genome Institute"/>
            <person name="Steindorff A.S."/>
            <person name="Carver A."/>
            <person name="Calhoun S."/>
            <person name="Stillman K."/>
            <person name="Liu H."/>
            <person name="Lipzen A."/>
            <person name="Pangilinan J."/>
            <person name="Labutti K."/>
            <person name="Bruns T.D."/>
            <person name="Grigoriev I.V."/>
        </authorList>
    </citation>
    <scope>NUCLEOTIDE SEQUENCE [LARGE SCALE GENOMIC DNA]</scope>
    <source>
        <strain evidence="3 4">CBS 144469</strain>
    </source>
</reference>
<evidence type="ECO:0000313" key="4">
    <source>
        <dbReference type="Proteomes" id="UP000521943"/>
    </source>
</evidence>
<proteinExistence type="predicted"/>
<evidence type="ECO:0000256" key="1">
    <source>
        <dbReference type="SAM" id="Coils"/>
    </source>
</evidence>
<dbReference type="OrthoDB" id="2905408at2759"/>
<name>A0A8H6HAC9_9AGAR</name>
<dbReference type="Proteomes" id="UP000521943">
    <property type="component" value="Unassembled WGS sequence"/>
</dbReference>
<feature type="region of interest" description="Disordered" evidence="2">
    <location>
        <begin position="256"/>
        <end position="297"/>
    </location>
</feature>
<feature type="compositionally biased region" description="Polar residues" evidence="2">
    <location>
        <begin position="276"/>
        <end position="297"/>
    </location>
</feature>
<gene>
    <name evidence="3" type="ORF">DFP72DRAFT_858929</name>
</gene>
<feature type="region of interest" description="Disordered" evidence="2">
    <location>
        <begin position="84"/>
        <end position="127"/>
    </location>
</feature>
<feature type="compositionally biased region" description="Basic residues" evidence="2">
    <location>
        <begin position="39"/>
        <end position="56"/>
    </location>
</feature>
<dbReference type="EMBL" id="JACGCI010000146">
    <property type="protein sequence ID" value="KAF6743400.1"/>
    <property type="molecule type" value="Genomic_DNA"/>
</dbReference>
<feature type="compositionally biased region" description="Basic and acidic residues" evidence="2">
    <location>
        <begin position="262"/>
        <end position="275"/>
    </location>
</feature>
<feature type="compositionally biased region" description="Low complexity" evidence="2">
    <location>
        <begin position="393"/>
        <end position="406"/>
    </location>
</feature>
<protein>
    <submittedName>
        <fullName evidence="3">Uncharacterized protein</fullName>
    </submittedName>
</protein>
<feature type="coiled-coil region" evidence="1">
    <location>
        <begin position="194"/>
        <end position="239"/>
    </location>
</feature>
<accession>A0A8H6HAC9</accession>
<sequence>MTVDISAQQLQTYTFPNIPANVDPSECTQPPHDDDHAPKRPKLCHSRKPAFTRHQRSVSLPSPTLVSKMYSTGANSVLKRKFEQCSSSMQPVPEEEPLDDAMDESDDSTTDETDASSPDSERSLDDLNAENTARFYPYLHHEPERLALERLEEAKRVHEQDKAFYTREIRNMRMLLFEAESTLQNRTEELEFIMKEREEDMSEWEAQKAEMLRRAEVEKEELREKNRALQAELDWKSRECSDAMDVLEEAQRELLGVPLQDLEGRNEGDSGEPTKDGSSSPRPTPASSMSTLSRYTSIPSRITSLRQRLSEDEGRFQAAYHAWSNENRHLRKLHHKQLQTLNEDLRKSRAEVEGLAAENKKLMSTVGNLKESLAASKRDSWHSMSSIRKSREAPTPSSSPSLATAPDRITTEEAIKLVQKLNMRISEAASLLAKDLVAAREDASTPVAPGDSDHPALTREAVWLLGGEGVTSQLTFIPPPSKSKDNELLRTLLQVALTNWSAHQVHSWDLNETKAGSTQESPLAAIYRKLKIVEDPAVAGAWRSLARAQLKFSSSAWTRALISSIHSVSSFLGLTYSRSVTSMGRELQPLLQALRAVREATGELAGSTELEVATVWPGTRFDFRHMKDARPGTVSSGPKASTPQSSQADSSTRRRKPDVVVATLGLGLKVSEGPETKRLLALPLILREKSMAELLASV</sequence>
<feature type="region of interest" description="Disordered" evidence="2">
    <location>
        <begin position="1"/>
        <end position="64"/>
    </location>
</feature>
<dbReference type="AlphaFoldDB" id="A0A8H6HAC9"/>
<feature type="compositionally biased region" description="Polar residues" evidence="2">
    <location>
        <begin position="633"/>
        <end position="650"/>
    </location>
</feature>
<feature type="compositionally biased region" description="Polar residues" evidence="2">
    <location>
        <begin position="1"/>
        <end position="15"/>
    </location>
</feature>
<feature type="coiled-coil region" evidence="1">
    <location>
        <begin position="338"/>
        <end position="365"/>
    </location>
</feature>
<keyword evidence="1" id="KW-0175">Coiled coil</keyword>
<evidence type="ECO:0000313" key="3">
    <source>
        <dbReference type="EMBL" id="KAF6743400.1"/>
    </source>
</evidence>
<keyword evidence="4" id="KW-1185">Reference proteome</keyword>
<evidence type="ECO:0000256" key="2">
    <source>
        <dbReference type="SAM" id="MobiDB-lite"/>
    </source>
</evidence>
<organism evidence="3 4">
    <name type="scientific">Ephemerocybe angulata</name>
    <dbReference type="NCBI Taxonomy" id="980116"/>
    <lineage>
        <taxon>Eukaryota</taxon>
        <taxon>Fungi</taxon>
        <taxon>Dikarya</taxon>
        <taxon>Basidiomycota</taxon>
        <taxon>Agaricomycotina</taxon>
        <taxon>Agaricomycetes</taxon>
        <taxon>Agaricomycetidae</taxon>
        <taxon>Agaricales</taxon>
        <taxon>Agaricineae</taxon>
        <taxon>Psathyrellaceae</taxon>
        <taxon>Ephemerocybe</taxon>
    </lineage>
</organism>
<feature type="region of interest" description="Disordered" evidence="2">
    <location>
        <begin position="375"/>
        <end position="407"/>
    </location>
</feature>
<comment type="caution">
    <text evidence="3">The sequence shown here is derived from an EMBL/GenBank/DDBJ whole genome shotgun (WGS) entry which is preliminary data.</text>
</comment>